<comment type="similarity">
    <text evidence="4">Belongs to the cytochrome P450 family.</text>
</comment>
<evidence type="ECO:0000256" key="4">
    <source>
        <dbReference type="ARBA" id="ARBA00010617"/>
    </source>
</evidence>
<dbReference type="EMBL" id="JBBXMP010000029">
    <property type="protein sequence ID" value="KAL0067082.1"/>
    <property type="molecule type" value="Genomic_DNA"/>
</dbReference>
<dbReference type="PRINTS" id="PR00463">
    <property type="entry name" value="EP450I"/>
</dbReference>
<keyword evidence="5" id="KW-0349">Heme</keyword>
<evidence type="ECO:0000256" key="2">
    <source>
        <dbReference type="ARBA" id="ARBA00004370"/>
    </source>
</evidence>
<organism evidence="13 14">
    <name type="scientific">Marasmius tenuissimus</name>
    <dbReference type="NCBI Taxonomy" id="585030"/>
    <lineage>
        <taxon>Eukaryota</taxon>
        <taxon>Fungi</taxon>
        <taxon>Dikarya</taxon>
        <taxon>Basidiomycota</taxon>
        <taxon>Agaricomycotina</taxon>
        <taxon>Agaricomycetes</taxon>
        <taxon>Agaricomycetidae</taxon>
        <taxon>Agaricales</taxon>
        <taxon>Marasmiineae</taxon>
        <taxon>Marasmiaceae</taxon>
        <taxon>Marasmius</taxon>
    </lineage>
</organism>
<keyword evidence="11" id="KW-0503">Monooxygenase</keyword>
<evidence type="ECO:0000313" key="14">
    <source>
        <dbReference type="Proteomes" id="UP001437256"/>
    </source>
</evidence>
<dbReference type="PANTHER" id="PTHR24305">
    <property type="entry name" value="CYTOCHROME P450"/>
    <property type="match status" value="1"/>
</dbReference>
<accession>A0ABR2ZZE6</accession>
<name>A0ABR2ZZE6_9AGAR</name>
<keyword evidence="8" id="KW-1133">Transmembrane helix</keyword>
<proteinExistence type="inferred from homology"/>
<sequence length="319" mass="36634">MLTWMSRTALELIGQAGLGHSFDNLEDEEHAHPYIKTIKQLAPFFARAFFIRSYIVPHLAHVGTPRLRRWASRLLPYVWKDFARAKNFSEYMWKVSKEIFEDKKAGRCTGPEELAGKDIISRLISENEKVPEEDRLTEDELIGQVITLMFLRLSAIDPCSFRLQVSTLTFAAMDTTSTALARMLTLLASHPDVQKKLREEVQNAFRNGDISYDQLISLPYLDAVSRETLRMYPPVHRLMRRTLQDVSLPLSTPVTCTDGTIVNDIFLPRNTDIFVSVHNSNRNKAYWGNDADEWKPERWLSPLPDTLLDAKIPGIYSHL</sequence>
<comment type="subcellular location">
    <subcellularLocation>
        <location evidence="2">Membrane</location>
    </subcellularLocation>
</comment>
<evidence type="ECO:0000313" key="13">
    <source>
        <dbReference type="EMBL" id="KAL0067082.1"/>
    </source>
</evidence>
<dbReference type="PANTHER" id="PTHR24305:SF166">
    <property type="entry name" value="CYTOCHROME P450 12A4, MITOCHONDRIAL-RELATED"/>
    <property type="match status" value="1"/>
</dbReference>
<dbReference type="Gene3D" id="1.10.630.10">
    <property type="entry name" value="Cytochrome P450"/>
    <property type="match status" value="1"/>
</dbReference>
<dbReference type="Proteomes" id="UP001437256">
    <property type="component" value="Unassembled WGS sequence"/>
</dbReference>
<dbReference type="InterPro" id="IPR036396">
    <property type="entry name" value="Cyt_P450_sf"/>
</dbReference>
<keyword evidence="10" id="KW-0408">Iron</keyword>
<dbReference type="InterPro" id="IPR050121">
    <property type="entry name" value="Cytochrome_P450_monoxygenase"/>
</dbReference>
<evidence type="ECO:0000256" key="10">
    <source>
        <dbReference type="ARBA" id="ARBA00023004"/>
    </source>
</evidence>
<keyword evidence="7" id="KW-0479">Metal-binding</keyword>
<dbReference type="InterPro" id="IPR002401">
    <property type="entry name" value="Cyt_P450_E_grp-I"/>
</dbReference>
<evidence type="ECO:0000256" key="9">
    <source>
        <dbReference type="ARBA" id="ARBA00023002"/>
    </source>
</evidence>
<evidence type="ECO:0000256" key="8">
    <source>
        <dbReference type="ARBA" id="ARBA00022989"/>
    </source>
</evidence>
<evidence type="ECO:0000256" key="6">
    <source>
        <dbReference type="ARBA" id="ARBA00022692"/>
    </source>
</evidence>
<comment type="caution">
    <text evidence="13">The sequence shown here is derived from an EMBL/GenBank/DDBJ whole genome shotgun (WGS) entry which is preliminary data.</text>
</comment>
<dbReference type="SUPFAM" id="SSF48264">
    <property type="entry name" value="Cytochrome P450"/>
    <property type="match status" value="1"/>
</dbReference>
<dbReference type="InterPro" id="IPR001128">
    <property type="entry name" value="Cyt_P450"/>
</dbReference>
<evidence type="ECO:0000256" key="11">
    <source>
        <dbReference type="ARBA" id="ARBA00023033"/>
    </source>
</evidence>
<reference evidence="13 14" key="1">
    <citation type="submission" date="2024-05" db="EMBL/GenBank/DDBJ databases">
        <title>A draft genome resource for the thread blight pathogen Marasmius tenuissimus strain MS-2.</title>
        <authorList>
            <person name="Yulfo-Soto G.E."/>
            <person name="Baruah I.K."/>
            <person name="Amoako-Attah I."/>
            <person name="Bukari Y."/>
            <person name="Meinhardt L.W."/>
            <person name="Bailey B.A."/>
            <person name="Cohen S.P."/>
        </authorList>
    </citation>
    <scope>NUCLEOTIDE SEQUENCE [LARGE SCALE GENOMIC DNA]</scope>
    <source>
        <strain evidence="13 14">MS-2</strain>
    </source>
</reference>
<protein>
    <recommendedName>
        <fullName evidence="15">Cytochrome P450</fullName>
    </recommendedName>
</protein>
<keyword evidence="9" id="KW-0560">Oxidoreductase</keyword>
<keyword evidence="12" id="KW-0472">Membrane</keyword>
<keyword evidence="6" id="KW-0812">Transmembrane</keyword>
<comment type="cofactor">
    <cofactor evidence="1">
        <name>heme</name>
        <dbReference type="ChEBI" id="CHEBI:30413"/>
    </cofactor>
</comment>
<evidence type="ECO:0000256" key="5">
    <source>
        <dbReference type="ARBA" id="ARBA00022617"/>
    </source>
</evidence>
<evidence type="ECO:0000256" key="12">
    <source>
        <dbReference type="ARBA" id="ARBA00023136"/>
    </source>
</evidence>
<evidence type="ECO:0008006" key="15">
    <source>
        <dbReference type="Google" id="ProtNLM"/>
    </source>
</evidence>
<evidence type="ECO:0000256" key="7">
    <source>
        <dbReference type="ARBA" id="ARBA00022723"/>
    </source>
</evidence>
<gene>
    <name evidence="13" type="ORF">AAF712_005869</name>
</gene>
<keyword evidence="14" id="KW-1185">Reference proteome</keyword>
<evidence type="ECO:0000256" key="1">
    <source>
        <dbReference type="ARBA" id="ARBA00001971"/>
    </source>
</evidence>
<dbReference type="Pfam" id="PF00067">
    <property type="entry name" value="p450"/>
    <property type="match status" value="1"/>
</dbReference>
<comment type="pathway">
    <text evidence="3">Secondary metabolite biosynthesis; terpenoid biosynthesis.</text>
</comment>
<evidence type="ECO:0000256" key="3">
    <source>
        <dbReference type="ARBA" id="ARBA00004721"/>
    </source>
</evidence>